<feature type="region of interest" description="Disordered" evidence="1">
    <location>
        <begin position="369"/>
        <end position="390"/>
    </location>
</feature>
<dbReference type="InterPro" id="IPR036388">
    <property type="entry name" value="WH-like_DNA-bd_sf"/>
</dbReference>
<gene>
    <name evidence="3" type="ORF">DAEQUDRAFT_668036</name>
</gene>
<name>A0A165R6Q9_9APHY</name>
<dbReference type="EMBL" id="KV429052">
    <property type="protein sequence ID" value="KZT70377.1"/>
    <property type="molecule type" value="Genomic_DNA"/>
</dbReference>
<dbReference type="InterPro" id="IPR006785">
    <property type="entry name" value="Pex14_N"/>
</dbReference>
<evidence type="ECO:0000313" key="4">
    <source>
        <dbReference type="Proteomes" id="UP000076727"/>
    </source>
</evidence>
<dbReference type="OrthoDB" id="441517at2759"/>
<feature type="compositionally biased region" description="Basic and acidic residues" evidence="1">
    <location>
        <begin position="17"/>
        <end position="33"/>
    </location>
</feature>
<keyword evidence="4" id="KW-1185">Reference proteome</keyword>
<feature type="domain" description="Peroxisome membrane anchor protein Pex14p N-terminal" evidence="2">
    <location>
        <begin position="40"/>
        <end position="84"/>
    </location>
</feature>
<dbReference type="Gene3D" id="1.10.10.10">
    <property type="entry name" value="Winged helix-like DNA-binding domain superfamily/Winged helix DNA-binding domain"/>
    <property type="match status" value="1"/>
</dbReference>
<dbReference type="AlphaFoldDB" id="A0A165R6Q9"/>
<evidence type="ECO:0000313" key="3">
    <source>
        <dbReference type="EMBL" id="KZT70377.1"/>
    </source>
</evidence>
<accession>A0A165R6Q9</accession>
<dbReference type="STRING" id="1314783.A0A165R6Q9"/>
<reference evidence="3 4" key="1">
    <citation type="journal article" date="2016" name="Mol. Biol. Evol.">
        <title>Comparative Genomics of Early-Diverging Mushroom-Forming Fungi Provides Insights into the Origins of Lignocellulose Decay Capabilities.</title>
        <authorList>
            <person name="Nagy L.G."/>
            <person name="Riley R."/>
            <person name="Tritt A."/>
            <person name="Adam C."/>
            <person name="Daum C."/>
            <person name="Floudas D."/>
            <person name="Sun H."/>
            <person name="Yadav J.S."/>
            <person name="Pangilinan J."/>
            <person name="Larsson K.H."/>
            <person name="Matsuura K."/>
            <person name="Barry K."/>
            <person name="Labutti K."/>
            <person name="Kuo R."/>
            <person name="Ohm R.A."/>
            <person name="Bhattacharya S.S."/>
            <person name="Shirouzu T."/>
            <person name="Yoshinaga Y."/>
            <person name="Martin F.M."/>
            <person name="Grigoriev I.V."/>
            <person name="Hibbett D.S."/>
        </authorList>
    </citation>
    <scope>NUCLEOTIDE SEQUENCE [LARGE SCALE GENOMIC DNA]</scope>
    <source>
        <strain evidence="3 4">L-15889</strain>
    </source>
</reference>
<sequence>MVNQPANSPVVTSNTQPDERASVVKTDALPKETTPETVIRTDLLDKARVFLNSPQARHEDYAAKRRFLVEKGLKDDEIDGLLREMPPQAPLVPPRTYPQPPPSNLPALLLGVARVFSWIAGSSAVLLMIYFRFLYPRIAQTYQARHALRTHQKDLLDRLTALLEELKSTRAETAVVLPRPALASEAHYRECQTLDDVLKVSGENQDVPDVTLLRCAITELFDEKKPATSEAIFFVLEGKIPWLRGGGDEGGARHLWQTLTSTPLFHEEATEETSIWTYTSPLPPPIPPLMQSLYALRAALPAGTAHEPSRFQYTLNALTDLTGYIAMRTYDTFQLGPETGTTPGVEEEVKREIRGLKGLVLNRRAFMPNVPRPQTYTPAPPFNPASVNPS</sequence>
<dbReference type="Proteomes" id="UP000076727">
    <property type="component" value="Unassembled WGS sequence"/>
</dbReference>
<proteinExistence type="predicted"/>
<dbReference type="Pfam" id="PF04695">
    <property type="entry name" value="Pex14_N"/>
    <property type="match status" value="1"/>
</dbReference>
<protein>
    <recommendedName>
        <fullName evidence="2">Peroxisome membrane anchor protein Pex14p N-terminal domain-containing protein</fullName>
    </recommendedName>
</protein>
<evidence type="ECO:0000256" key="1">
    <source>
        <dbReference type="SAM" id="MobiDB-lite"/>
    </source>
</evidence>
<feature type="compositionally biased region" description="Polar residues" evidence="1">
    <location>
        <begin position="1"/>
        <end position="16"/>
    </location>
</feature>
<evidence type="ECO:0000259" key="2">
    <source>
        <dbReference type="Pfam" id="PF04695"/>
    </source>
</evidence>
<feature type="region of interest" description="Disordered" evidence="1">
    <location>
        <begin position="1"/>
        <end position="33"/>
    </location>
</feature>
<organism evidence="3 4">
    <name type="scientific">Daedalea quercina L-15889</name>
    <dbReference type="NCBI Taxonomy" id="1314783"/>
    <lineage>
        <taxon>Eukaryota</taxon>
        <taxon>Fungi</taxon>
        <taxon>Dikarya</taxon>
        <taxon>Basidiomycota</taxon>
        <taxon>Agaricomycotina</taxon>
        <taxon>Agaricomycetes</taxon>
        <taxon>Polyporales</taxon>
        <taxon>Fomitopsis</taxon>
    </lineage>
</organism>